<evidence type="ECO:0000313" key="2">
    <source>
        <dbReference type="EMBL" id="MBS2126188.1"/>
    </source>
</evidence>
<protein>
    <submittedName>
        <fullName evidence="2">Uncharacterized protein</fullName>
    </submittedName>
</protein>
<accession>A0ABS5K2S3</accession>
<dbReference type="EMBL" id="JAGVRH010000001">
    <property type="protein sequence ID" value="MBS2126188.1"/>
    <property type="molecule type" value="Genomic_DNA"/>
</dbReference>
<feature type="transmembrane region" description="Helical" evidence="1">
    <location>
        <begin position="21"/>
        <end position="38"/>
    </location>
</feature>
<organism evidence="2 3">
    <name type="scientific">'Fragaria x ananassa' phyllody phytoplasma</name>
    <dbReference type="NCBI Taxonomy" id="2358428"/>
    <lineage>
        <taxon>Bacteria</taxon>
        <taxon>Bacillati</taxon>
        <taxon>Mycoplasmatota</taxon>
        <taxon>Mollicutes</taxon>
        <taxon>Acholeplasmatales</taxon>
        <taxon>Acholeplasmataceae</taxon>
        <taxon>Candidatus Phytoplasma</taxon>
        <taxon>16SrXIII (Mexican periwinkle virescence group)</taxon>
    </lineage>
</organism>
<evidence type="ECO:0000256" key="1">
    <source>
        <dbReference type="SAM" id="Phobius"/>
    </source>
</evidence>
<reference evidence="2" key="1">
    <citation type="submission" date="2021-04" db="EMBL/GenBank/DDBJ databases">
        <title>Draft genome sequence of StrPh-CL8, a phytoplasma strain causing strawberry phyllody in Chile.</title>
        <authorList>
            <person name="Cui W."/>
            <person name="Zamorano A."/>
            <person name="Fiore N."/>
        </authorList>
    </citation>
    <scope>NUCLEOTIDE SEQUENCE [LARGE SCALE GENOMIC DNA]</scope>
    <source>
        <strain evidence="2">StrPh-Cl</strain>
    </source>
</reference>
<dbReference type="RefSeq" id="WP_212330792.1">
    <property type="nucleotide sequence ID" value="NZ_JAGVRH010000001.1"/>
</dbReference>
<sequence>MFVIFEKELDQNGKKIDEDKTFCRTYLLNIFLVYYFVYQHIFFYSNKL</sequence>
<evidence type="ECO:0000313" key="3">
    <source>
        <dbReference type="Proteomes" id="UP000811481"/>
    </source>
</evidence>
<keyword evidence="3" id="KW-1185">Reference proteome</keyword>
<dbReference type="Proteomes" id="UP000811481">
    <property type="component" value="Unassembled WGS sequence"/>
</dbReference>
<proteinExistence type="predicted"/>
<keyword evidence="1" id="KW-0472">Membrane</keyword>
<keyword evidence="1" id="KW-0812">Transmembrane</keyword>
<name>A0ABS5K2S3_9MOLU</name>
<gene>
    <name evidence="2" type="ORF">J8J04_00430</name>
</gene>
<comment type="caution">
    <text evidence="2">The sequence shown here is derived from an EMBL/GenBank/DDBJ whole genome shotgun (WGS) entry which is preliminary data.</text>
</comment>
<keyword evidence="1" id="KW-1133">Transmembrane helix</keyword>